<keyword evidence="2" id="KW-0058">Aromatic hydrocarbons catabolism</keyword>
<dbReference type="PANTHER" id="PTHR21661:SF35">
    <property type="entry name" value="EPOXIDE HYDROLASE"/>
    <property type="match status" value="1"/>
</dbReference>
<evidence type="ECO:0000313" key="6">
    <source>
        <dbReference type="EMBL" id="KAK2615950.1"/>
    </source>
</evidence>
<keyword evidence="3" id="KW-0378">Hydrolase</keyword>
<dbReference type="InterPro" id="IPR029058">
    <property type="entry name" value="AB_hydrolase_fold"/>
</dbReference>
<organism evidence="6 7">
    <name type="scientific">Phomopsis amygdali</name>
    <name type="common">Fusicoccum amygdali</name>
    <dbReference type="NCBI Taxonomy" id="1214568"/>
    <lineage>
        <taxon>Eukaryota</taxon>
        <taxon>Fungi</taxon>
        <taxon>Dikarya</taxon>
        <taxon>Ascomycota</taxon>
        <taxon>Pezizomycotina</taxon>
        <taxon>Sordariomycetes</taxon>
        <taxon>Sordariomycetidae</taxon>
        <taxon>Diaporthales</taxon>
        <taxon>Diaporthaceae</taxon>
        <taxon>Diaporthe</taxon>
    </lineage>
</organism>
<evidence type="ECO:0000313" key="7">
    <source>
        <dbReference type="Proteomes" id="UP001265746"/>
    </source>
</evidence>
<sequence>MADIVEYKISVPTAAIEQLHQKLALSKFPDDSDDDDWRCGAPVAHIKRIAKYWQDEFKWASFEERLNKLPHFEATMSLDGFEPFKLHFIHQKSANPDAIPLLFVHGWPGSFIEATKILPLLTAKQENDPEFHVVVPSLPNFGFSSRIPKKGFGLRQYTDTCHKLMMSLGYKKYAAQGGDWGMFITTSIGNLYPESMLALHLNFILAMPPPLTKSPLGFVRFLTTHMLNLYTPQEQSGLKAAKDYQDNGSYYLHIMRTRPKTVGTMLTDSPVALLAWIYEKLIAWTDDYPWTDQEICEWISLYWFSRAGPAASVTIYHEMFQGDWQADTGRAIPNAKLGFSYFPKEIAATPRMWNRCLGDVVFEEEHEKGGHFAAWEQPEALVRDLRKMFRSDGPAYRVMHQK</sequence>
<proteinExistence type="inferred from homology"/>
<evidence type="ECO:0000256" key="2">
    <source>
        <dbReference type="ARBA" id="ARBA00022797"/>
    </source>
</evidence>
<name>A0AAD9SVA0_PHOAM</name>
<evidence type="ECO:0000256" key="4">
    <source>
        <dbReference type="PIRSR" id="PIRSR001112-1"/>
    </source>
</evidence>
<dbReference type="Pfam" id="PF06441">
    <property type="entry name" value="EHN"/>
    <property type="match status" value="1"/>
</dbReference>
<dbReference type="PRINTS" id="PR00412">
    <property type="entry name" value="EPOXHYDRLASE"/>
</dbReference>
<dbReference type="GO" id="GO:0097176">
    <property type="term" value="P:epoxide metabolic process"/>
    <property type="evidence" value="ECO:0007669"/>
    <property type="project" value="TreeGrafter"/>
</dbReference>
<dbReference type="InterPro" id="IPR010497">
    <property type="entry name" value="Epoxide_hydro_N"/>
</dbReference>
<evidence type="ECO:0000256" key="1">
    <source>
        <dbReference type="ARBA" id="ARBA00010088"/>
    </source>
</evidence>
<reference evidence="6" key="1">
    <citation type="submission" date="2023-06" db="EMBL/GenBank/DDBJ databases">
        <authorList>
            <person name="Noh H."/>
        </authorList>
    </citation>
    <scope>NUCLEOTIDE SEQUENCE</scope>
    <source>
        <strain evidence="6">DUCC20226</strain>
    </source>
</reference>
<evidence type="ECO:0000259" key="5">
    <source>
        <dbReference type="Pfam" id="PF06441"/>
    </source>
</evidence>
<protein>
    <recommendedName>
        <fullName evidence="5">Epoxide hydrolase N-terminal domain-containing protein</fullName>
    </recommendedName>
</protein>
<feature type="domain" description="Epoxide hydrolase N-terminal" evidence="5">
    <location>
        <begin position="6"/>
        <end position="113"/>
    </location>
</feature>
<comment type="similarity">
    <text evidence="1">Belongs to the peptidase S33 family.</text>
</comment>
<dbReference type="InterPro" id="IPR016292">
    <property type="entry name" value="Epoxide_hydrolase"/>
</dbReference>
<accession>A0AAD9SVA0</accession>
<dbReference type="AlphaFoldDB" id="A0AAD9SVA0"/>
<keyword evidence="7" id="KW-1185">Reference proteome</keyword>
<evidence type="ECO:0000256" key="3">
    <source>
        <dbReference type="ARBA" id="ARBA00022801"/>
    </source>
</evidence>
<dbReference type="Proteomes" id="UP001265746">
    <property type="component" value="Unassembled WGS sequence"/>
</dbReference>
<dbReference type="EMBL" id="JAUJFL010000001">
    <property type="protein sequence ID" value="KAK2615950.1"/>
    <property type="molecule type" value="Genomic_DNA"/>
</dbReference>
<dbReference type="PANTHER" id="PTHR21661">
    <property type="entry name" value="EPOXIDE HYDROLASE 1-RELATED"/>
    <property type="match status" value="1"/>
</dbReference>
<comment type="caution">
    <text evidence="6">The sequence shown here is derived from an EMBL/GenBank/DDBJ whole genome shotgun (WGS) entry which is preliminary data.</text>
</comment>
<feature type="active site" description="Proton donor" evidence="4">
    <location>
        <position position="316"/>
    </location>
</feature>
<dbReference type="PIRSF" id="PIRSF001112">
    <property type="entry name" value="Epoxide_hydrolase"/>
    <property type="match status" value="1"/>
</dbReference>
<feature type="active site" description="Proton acceptor" evidence="4">
    <location>
        <position position="371"/>
    </location>
</feature>
<gene>
    <name evidence="6" type="ORF">N8I77_002671</name>
</gene>
<dbReference type="GO" id="GO:0004301">
    <property type="term" value="F:epoxide hydrolase activity"/>
    <property type="evidence" value="ECO:0007669"/>
    <property type="project" value="TreeGrafter"/>
</dbReference>
<dbReference type="Gene3D" id="3.40.50.1820">
    <property type="entry name" value="alpha/beta hydrolase"/>
    <property type="match status" value="1"/>
</dbReference>
<dbReference type="SUPFAM" id="SSF53474">
    <property type="entry name" value="alpha/beta-Hydrolases"/>
    <property type="match status" value="1"/>
</dbReference>
<dbReference type="InterPro" id="IPR000639">
    <property type="entry name" value="Epox_hydrolase-like"/>
</dbReference>
<feature type="active site" description="Nucleophile" evidence="4">
    <location>
        <position position="179"/>
    </location>
</feature>